<sequence precursor="true">MKPRIANFQTVLVAASLLVAAGLVAWAVRHALASDSPQDGGVPQRDSHQATSSGKAQPQATPHKFPVTIRKPSGPPRLDLGAVDSQGKPVTVACSTCHTTRPSNLAIRSPTDLKEFHQSMEFAHGNVSCLSCHNPEDYDSLRLADGRRVEFTEVMTLCAQCHGTQTRDYRHGAHGGMNGHWDLSRGPRVRNNCVDCHDPHAPSFPSMNPTFKPRDRFLEKADHVETEHHE</sequence>
<feature type="chain" id="PRO_5021708017" evidence="3">
    <location>
        <begin position="28"/>
        <end position="230"/>
    </location>
</feature>
<dbReference type="EMBL" id="CP036263">
    <property type="protein sequence ID" value="QDS98792.1"/>
    <property type="molecule type" value="Genomic_DNA"/>
</dbReference>
<organism evidence="4 5">
    <name type="scientific">Adhaeretor mobilis</name>
    <dbReference type="NCBI Taxonomy" id="1930276"/>
    <lineage>
        <taxon>Bacteria</taxon>
        <taxon>Pseudomonadati</taxon>
        <taxon>Planctomycetota</taxon>
        <taxon>Planctomycetia</taxon>
        <taxon>Pirellulales</taxon>
        <taxon>Lacipirellulaceae</taxon>
        <taxon>Adhaeretor</taxon>
    </lineage>
</organism>
<evidence type="ECO:0000256" key="3">
    <source>
        <dbReference type="SAM" id="SignalP"/>
    </source>
</evidence>
<dbReference type="SUPFAM" id="SSF48695">
    <property type="entry name" value="Multiheme cytochromes"/>
    <property type="match status" value="1"/>
</dbReference>
<feature type="region of interest" description="Disordered" evidence="2">
    <location>
        <begin position="35"/>
        <end position="84"/>
    </location>
</feature>
<dbReference type="Proteomes" id="UP000319852">
    <property type="component" value="Chromosome"/>
</dbReference>
<feature type="compositionally biased region" description="Polar residues" evidence="2">
    <location>
        <begin position="49"/>
        <end position="60"/>
    </location>
</feature>
<gene>
    <name evidence="4" type="ORF">HG15A2_20770</name>
</gene>
<evidence type="ECO:0000256" key="2">
    <source>
        <dbReference type="SAM" id="MobiDB-lite"/>
    </source>
</evidence>
<dbReference type="GO" id="GO:0016491">
    <property type="term" value="F:oxidoreductase activity"/>
    <property type="evidence" value="ECO:0007669"/>
    <property type="project" value="TreeGrafter"/>
</dbReference>
<evidence type="ECO:0000256" key="1">
    <source>
        <dbReference type="ARBA" id="ARBA00022729"/>
    </source>
</evidence>
<dbReference type="InterPro" id="IPR036280">
    <property type="entry name" value="Multihaem_cyt_sf"/>
</dbReference>
<protein>
    <submittedName>
        <fullName evidence="4">Doubled CXXCH motif</fullName>
    </submittedName>
</protein>
<reference evidence="4 5" key="1">
    <citation type="submission" date="2019-02" db="EMBL/GenBank/DDBJ databases">
        <title>Deep-cultivation of Planctomycetes and their phenomic and genomic characterization uncovers novel biology.</title>
        <authorList>
            <person name="Wiegand S."/>
            <person name="Jogler M."/>
            <person name="Boedeker C."/>
            <person name="Pinto D."/>
            <person name="Vollmers J."/>
            <person name="Rivas-Marin E."/>
            <person name="Kohn T."/>
            <person name="Peeters S.H."/>
            <person name="Heuer A."/>
            <person name="Rast P."/>
            <person name="Oberbeckmann S."/>
            <person name="Bunk B."/>
            <person name="Jeske O."/>
            <person name="Meyerdierks A."/>
            <person name="Storesund J.E."/>
            <person name="Kallscheuer N."/>
            <person name="Luecker S."/>
            <person name="Lage O.M."/>
            <person name="Pohl T."/>
            <person name="Merkel B.J."/>
            <person name="Hornburger P."/>
            <person name="Mueller R.-W."/>
            <person name="Bruemmer F."/>
            <person name="Labrenz M."/>
            <person name="Spormann A.M."/>
            <person name="Op den Camp H."/>
            <person name="Overmann J."/>
            <person name="Amann R."/>
            <person name="Jetten M.S.M."/>
            <person name="Mascher T."/>
            <person name="Medema M.H."/>
            <person name="Devos D.P."/>
            <person name="Kaster A.-K."/>
            <person name="Ovreas L."/>
            <person name="Rohde M."/>
            <person name="Galperin M.Y."/>
            <person name="Jogler C."/>
        </authorList>
    </citation>
    <scope>NUCLEOTIDE SEQUENCE [LARGE SCALE GENOMIC DNA]</scope>
    <source>
        <strain evidence="4 5">HG15A2</strain>
    </source>
</reference>
<dbReference type="Gene3D" id="1.10.1130.10">
    <property type="entry name" value="Flavocytochrome C3, Chain A"/>
    <property type="match status" value="1"/>
</dbReference>
<dbReference type="PANTHER" id="PTHR35038">
    <property type="entry name" value="DISSIMILATORY SULFITE REDUCTASE SIRA"/>
    <property type="match status" value="1"/>
</dbReference>
<dbReference type="AlphaFoldDB" id="A0A517MV86"/>
<dbReference type="KEGG" id="amob:HG15A2_20770"/>
<proteinExistence type="predicted"/>
<feature type="signal peptide" evidence="3">
    <location>
        <begin position="1"/>
        <end position="27"/>
    </location>
</feature>
<evidence type="ECO:0000313" key="5">
    <source>
        <dbReference type="Proteomes" id="UP000319852"/>
    </source>
</evidence>
<keyword evidence="5" id="KW-1185">Reference proteome</keyword>
<accession>A0A517MV86</accession>
<name>A0A517MV86_9BACT</name>
<keyword evidence="1 3" id="KW-0732">Signal</keyword>
<dbReference type="RefSeq" id="WP_145060041.1">
    <property type="nucleotide sequence ID" value="NZ_CP036263.1"/>
</dbReference>
<evidence type="ECO:0000313" key="4">
    <source>
        <dbReference type="EMBL" id="QDS98792.1"/>
    </source>
</evidence>
<dbReference type="PANTHER" id="PTHR35038:SF6">
    <property type="entry name" value="SURFACE LOCALIZED DECAHEME CYTOCHROME C LIPOPROTEIN"/>
    <property type="match status" value="1"/>
</dbReference>
<dbReference type="InterPro" id="IPR051829">
    <property type="entry name" value="Multiheme_Cytochr_ET"/>
</dbReference>
<dbReference type="OrthoDB" id="9814800at2"/>